<keyword evidence="2" id="KW-1185">Reference proteome</keyword>
<dbReference type="PANTHER" id="PTHR33116:SF86">
    <property type="entry name" value="REVERSE TRANSCRIPTASE DOMAIN-CONTAINING PROTEIN"/>
    <property type="match status" value="1"/>
</dbReference>
<comment type="caution">
    <text evidence="1">The sequence shown here is derived from an EMBL/GenBank/DDBJ whole genome shotgun (WGS) entry which is preliminary data.</text>
</comment>
<gene>
    <name evidence="1" type="ORF">M5K25_027637</name>
</gene>
<sequence>MNNEDDIKDVIFKPPNTYSQYLFLVEDLGVAMAVNPPKLANNFQSLGDNEEEDICLDAARVNSVKEVFNNGTNDNIVEGSMVVEGGSNDRFVKKKVGCSFEGTKIKLAKELRGLGPVKSVPRARGVKKNEAFLYLKEFVKDFKIFFVGLVETKISALDRLVFQNMIDDILLFSNAKLTSIKVVKKMIQDYCSWPGQKVNFLKSSILMGKSIGRWKKKQISKMLNIKVVQEMDYLGVKLALRRLRKADFQILLEKAFKKLNVWGNIFISMAGRITLIKSVFLSIPLFVSSHSLVPLGILKEFDKACRNYIWNKHDGSHGLHFVSWEILCKPKVYGGFGLFSAVSRVGPLRARFSWNLLENPNSLLNKNLVAKAWDVPKLSQVFGEELVKLISKVEILQGLDEDRLELKSKLLGKSIPGLCIAAWNAIPTNYYLFHRRLADSSLCPRGCLEVENIDHCTTTCPKLVQVIQLLNAWGLSVPVFISFSDCMKKLKLISVRNSFLAKMYLVLIFHSWINRNRVKHGDGVDSDIVIASRVISVMATLHVDKVIWANWGTNQPSRLFNFWYPPPPKWLKINIDVSL</sequence>
<dbReference type="AlphaFoldDB" id="A0ABD0TUB5"/>
<accession>A0ABD0TUB5</accession>
<reference evidence="1 2" key="1">
    <citation type="journal article" date="2024" name="Plant Biotechnol. J.">
        <title>Dendrobium thyrsiflorum genome and its molecular insights into genes involved in important horticultural traits.</title>
        <authorList>
            <person name="Chen B."/>
            <person name="Wang J.Y."/>
            <person name="Zheng P.J."/>
            <person name="Li K.L."/>
            <person name="Liang Y.M."/>
            <person name="Chen X.F."/>
            <person name="Zhang C."/>
            <person name="Zhao X."/>
            <person name="He X."/>
            <person name="Zhang G.Q."/>
            <person name="Liu Z.J."/>
            <person name="Xu Q."/>
        </authorList>
    </citation>
    <scope>NUCLEOTIDE SEQUENCE [LARGE SCALE GENOMIC DNA]</scope>
    <source>
        <strain evidence="1">GZMU011</strain>
    </source>
</reference>
<name>A0ABD0TUB5_DENTH</name>
<evidence type="ECO:0000313" key="2">
    <source>
        <dbReference type="Proteomes" id="UP001552299"/>
    </source>
</evidence>
<dbReference type="Proteomes" id="UP001552299">
    <property type="component" value="Unassembled WGS sequence"/>
</dbReference>
<organism evidence="1 2">
    <name type="scientific">Dendrobium thyrsiflorum</name>
    <name type="common">Pinecone-like raceme dendrobium</name>
    <name type="synonym">Orchid</name>
    <dbReference type="NCBI Taxonomy" id="117978"/>
    <lineage>
        <taxon>Eukaryota</taxon>
        <taxon>Viridiplantae</taxon>
        <taxon>Streptophyta</taxon>
        <taxon>Embryophyta</taxon>
        <taxon>Tracheophyta</taxon>
        <taxon>Spermatophyta</taxon>
        <taxon>Magnoliopsida</taxon>
        <taxon>Liliopsida</taxon>
        <taxon>Asparagales</taxon>
        <taxon>Orchidaceae</taxon>
        <taxon>Epidendroideae</taxon>
        <taxon>Malaxideae</taxon>
        <taxon>Dendrobiinae</taxon>
        <taxon>Dendrobium</taxon>
    </lineage>
</organism>
<evidence type="ECO:0000313" key="1">
    <source>
        <dbReference type="EMBL" id="KAL0903270.1"/>
    </source>
</evidence>
<protein>
    <submittedName>
        <fullName evidence="1">Uncharacterized protein</fullName>
    </submittedName>
</protein>
<proteinExistence type="predicted"/>
<dbReference type="EMBL" id="JANQDX010000020">
    <property type="protein sequence ID" value="KAL0903270.1"/>
    <property type="molecule type" value="Genomic_DNA"/>
</dbReference>
<dbReference type="PANTHER" id="PTHR33116">
    <property type="entry name" value="REVERSE TRANSCRIPTASE ZINC-BINDING DOMAIN-CONTAINING PROTEIN-RELATED-RELATED"/>
    <property type="match status" value="1"/>
</dbReference>